<comment type="similarity">
    <text evidence="1 2">Belongs to the outer membrane factor (OMF) (TC 1.B.17) family.</text>
</comment>
<proteinExistence type="inferred from homology"/>
<dbReference type="Gene3D" id="1.20.1600.10">
    <property type="entry name" value="Outer membrane efflux proteins (OEP)"/>
    <property type="match status" value="1"/>
</dbReference>
<dbReference type="InterPro" id="IPR010131">
    <property type="entry name" value="MdtP/NodT-like"/>
</dbReference>
<dbReference type="SUPFAM" id="SSF56954">
    <property type="entry name" value="Outer membrane efflux proteins (OEP)"/>
    <property type="match status" value="1"/>
</dbReference>
<dbReference type="GO" id="GO:0015562">
    <property type="term" value="F:efflux transmembrane transporter activity"/>
    <property type="evidence" value="ECO:0007669"/>
    <property type="project" value="InterPro"/>
</dbReference>
<dbReference type="Gene3D" id="2.20.200.10">
    <property type="entry name" value="Outer membrane efflux proteins (OEP)"/>
    <property type="match status" value="1"/>
</dbReference>
<evidence type="ECO:0000313" key="4">
    <source>
        <dbReference type="Proteomes" id="UP000182517"/>
    </source>
</evidence>
<feature type="signal peptide" evidence="2">
    <location>
        <begin position="1"/>
        <end position="22"/>
    </location>
</feature>
<dbReference type="GO" id="GO:0005886">
    <property type="term" value="C:plasma membrane"/>
    <property type="evidence" value="ECO:0007669"/>
    <property type="project" value="UniProtKB-SubCell"/>
</dbReference>
<gene>
    <name evidence="3" type="ORF">A7E78_07695</name>
</gene>
<sequence length="467" mass="51422">MRKSWPLFALMLLMLVACTPHRKQKTPLPGPLPENYTADGGMNSKAPLERWWEQFRDPQLDSLMAEAFAHNLDLEQTRARLEQFEAQARIAGAAQRPTVALQGATGRVRQPGLFGVQTENIYRLSVAAGFEIDVWRKLASRSEAARLDTLAVRQDLGAVYLSLSARLADVYYLAVEQRSQLELVDETIASFTDTLQRVEDRYREGLVPALDVYQSRQNLAVAKASRPLFEANLAAAEHALAVLVGRFPDRSAAGTLAELPALEGAFPVGLPATLLQRRPDIAGALTRLQAADARVGAAIAERFPSFNLVADYGGADSELGSLLTSPNIFWNLLVNLAQPLIDGGRRKAEVDRNRALFREKLGFYHQAVLQAFQEVEDALVQEKTGTRRIELLKERVAATAGSLRLSSERYLQGLSEYLPVLTAQIAHAEAQSALLAAKRQRIVARISLARALGGSWMDSFVGERLSK</sequence>
<protein>
    <recommendedName>
        <fullName evidence="5">RND transporter</fullName>
    </recommendedName>
</protein>
<keyword evidence="2" id="KW-0449">Lipoprotein</keyword>
<dbReference type="STRING" id="1842532.A7E78_07695"/>
<feature type="chain" id="PRO_5011828402" description="RND transporter" evidence="2">
    <location>
        <begin position="23"/>
        <end position="467"/>
    </location>
</feature>
<keyword evidence="2" id="KW-0472">Membrane</keyword>
<reference evidence="3 4" key="1">
    <citation type="journal article" date="2017" name="Genome Announc.">
        <title>Complete Genome Sequences of Two Acetylene-Fermenting Pelobacter acetylenicus Strains.</title>
        <authorList>
            <person name="Sutton J.M."/>
            <person name="Baesman S.M."/>
            <person name="Fierst J.L."/>
            <person name="Poret-Peterson A.T."/>
            <person name="Oremland R.S."/>
            <person name="Dunlap D.S."/>
            <person name="Akob D.M."/>
        </authorList>
    </citation>
    <scope>NUCLEOTIDE SEQUENCE [LARGE SCALE GENOMIC DNA]</scope>
    <source>
        <strain evidence="3 4">SFB93</strain>
    </source>
</reference>
<dbReference type="Proteomes" id="UP000182517">
    <property type="component" value="Chromosome"/>
</dbReference>
<evidence type="ECO:0008006" key="5">
    <source>
        <dbReference type="Google" id="ProtNLM"/>
    </source>
</evidence>
<keyword evidence="2" id="KW-0732">Signal</keyword>
<keyword evidence="2" id="KW-0812">Transmembrane</keyword>
<dbReference type="KEGG" id="pef:A7E78_07695"/>
<name>A0A1L3GPB9_9BACT</name>
<organism evidence="3 4">
    <name type="scientific">Syntrophotalea acetylenivorans</name>
    <dbReference type="NCBI Taxonomy" id="1842532"/>
    <lineage>
        <taxon>Bacteria</taxon>
        <taxon>Pseudomonadati</taxon>
        <taxon>Thermodesulfobacteriota</taxon>
        <taxon>Desulfuromonadia</taxon>
        <taxon>Desulfuromonadales</taxon>
        <taxon>Syntrophotaleaceae</taxon>
        <taxon>Syntrophotalea</taxon>
    </lineage>
</organism>
<comment type="subcellular location">
    <subcellularLocation>
        <location evidence="2">Cell membrane</location>
        <topology evidence="2">Lipid-anchor</topology>
    </subcellularLocation>
</comment>
<dbReference type="InterPro" id="IPR003423">
    <property type="entry name" value="OMP_efflux"/>
</dbReference>
<dbReference type="NCBIfam" id="TIGR01845">
    <property type="entry name" value="outer_NodT"/>
    <property type="match status" value="1"/>
</dbReference>
<evidence type="ECO:0000256" key="2">
    <source>
        <dbReference type="RuleBase" id="RU362097"/>
    </source>
</evidence>
<dbReference type="AlphaFoldDB" id="A0A1L3GPB9"/>
<evidence type="ECO:0000256" key="1">
    <source>
        <dbReference type="ARBA" id="ARBA00007613"/>
    </source>
</evidence>
<evidence type="ECO:0000313" key="3">
    <source>
        <dbReference type="EMBL" id="APG27730.1"/>
    </source>
</evidence>
<keyword evidence="4" id="KW-1185">Reference proteome</keyword>
<keyword evidence="2" id="KW-1134">Transmembrane beta strand</keyword>
<dbReference type="EMBL" id="CP015519">
    <property type="protein sequence ID" value="APG27730.1"/>
    <property type="molecule type" value="Genomic_DNA"/>
</dbReference>
<accession>A0A1L3GPB9</accession>
<dbReference type="PROSITE" id="PS51257">
    <property type="entry name" value="PROKAR_LIPOPROTEIN"/>
    <property type="match status" value="1"/>
</dbReference>
<dbReference type="PANTHER" id="PTHR30203">
    <property type="entry name" value="OUTER MEMBRANE CATION EFFLUX PROTEIN"/>
    <property type="match status" value="1"/>
</dbReference>
<dbReference type="Pfam" id="PF02321">
    <property type="entry name" value="OEP"/>
    <property type="match status" value="2"/>
</dbReference>
<keyword evidence="2" id="KW-0564">Palmitate</keyword>